<feature type="domain" description="Oxidoreductase molybdopterin-binding" evidence="1">
    <location>
        <begin position="67"/>
        <end position="210"/>
    </location>
</feature>
<dbReference type="KEGG" id="nva:G3M78_11735"/>
<dbReference type="InterPro" id="IPR036374">
    <property type="entry name" value="OxRdtase_Mopterin-bd_sf"/>
</dbReference>
<dbReference type="Pfam" id="PF00174">
    <property type="entry name" value="Oxidored_molyb"/>
    <property type="match status" value="1"/>
</dbReference>
<evidence type="ECO:0000259" key="1">
    <source>
        <dbReference type="Pfam" id="PF00174"/>
    </source>
</evidence>
<proteinExistence type="predicted"/>
<organism evidence="2 3">
    <name type="scientific">Candidatus Nitrohelix vancouverensis</name>
    <dbReference type="NCBI Taxonomy" id="2705534"/>
    <lineage>
        <taxon>Bacteria</taxon>
        <taxon>Pseudomonadati</taxon>
        <taxon>Nitrospinota/Tectimicrobiota group</taxon>
        <taxon>Nitrospinota</taxon>
        <taxon>Nitrospinia</taxon>
        <taxon>Nitrospinales</taxon>
        <taxon>Nitrospinaceae</taxon>
        <taxon>Candidatus Nitrohelix</taxon>
    </lineage>
</organism>
<dbReference type="EMBL" id="CP048620">
    <property type="protein sequence ID" value="QPJ66028.1"/>
    <property type="molecule type" value="Genomic_DNA"/>
</dbReference>
<name>A0A7T0C3V1_9BACT</name>
<dbReference type="Proteomes" id="UP000594464">
    <property type="component" value="Chromosome"/>
</dbReference>
<protein>
    <submittedName>
        <fullName evidence="2">Sulfite oxidase-like oxidoreductase</fullName>
    </submittedName>
</protein>
<accession>A0A7T0C3V1</accession>
<dbReference type="PANTHER" id="PTHR43032">
    <property type="entry name" value="PROTEIN-METHIONINE-SULFOXIDE REDUCTASE"/>
    <property type="match status" value="1"/>
</dbReference>
<reference evidence="3" key="1">
    <citation type="submission" date="2020-02" db="EMBL/GenBank/DDBJ databases">
        <title>Genomic and physiological characterization of two novel Nitrospinaceae genera.</title>
        <authorList>
            <person name="Mueller A.J."/>
            <person name="Jung M.-Y."/>
            <person name="Strachan C.R."/>
            <person name="Herbold C.W."/>
            <person name="Kirkegaard R.H."/>
            <person name="Daims H."/>
        </authorList>
    </citation>
    <scope>NUCLEOTIDE SEQUENCE [LARGE SCALE GENOMIC DNA]</scope>
</reference>
<dbReference type="CDD" id="cd02109">
    <property type="entry name" value="arch_bact_SO_family_Moco"/>
    <property type="match status" value="1"/>
</dbReference>
<dbReference type="PANTHER" id="PTHR43032:SF4">
    <property type="entry name" value="OXIDOREDUCTASE MOLYBDOPTERIN-BINDING DOMAIN-CONTAINING PROTEIN"/>
    <property type="match status" value="1"/>
</dbReference>
<dbReference type="InterPro" id="IPR000572">
    <property type="entry name" value="OxRdtase_Mopterin-bd_dom"/>
</dbReference>
<sequence>MQYDPNSKRIKGREALIAYKKAKRQQEGWDGEIPQGSGDLNRDGMPEVPPGQRVVTNWPVLDLGVQPEIPLENWSLTLSGLVKQEKTLTWDDFMALPQTEDVSDFHCVTTWSRLNNRWKGVKFTDLVKSCEVLPSAKYIYIKAYDGYSTNLSLEEAMKYDVMLVHEWEGKPLTVEHGAPLRMITPQLYAWKGAKWIGEIVFKEKDELGFWELRGYSNSAEPWLNDRYS</sequence>
<dbReference type="Gene3D" id="3.90.420.10">
    <property type="entry name" value="Oxidoreductase, molybdopterin-binding domain"/>
    <property type="match status" value="1"/>
</dbReference>
<evidence type="ECO:0000313" key="2">
    <source>
        <dbReference type="EMBL" id="QPJ66028.1"/>
    </source>
</evidence>
<gene>
    <name evidence="2" type="ORF">G3M78_11735</name>
</gene>
<dbReference type="SUPFAM" id="SSF56524">
    <property type="entry name" value="Oxidoreductase molybdopterin-binding domain"/>
    <property type="match status" value="1"/>
</dbReference>
<evidence type="ECO:0000313" key="3">
    <source>
        <dbReference type="Proteomes" id="UP000594464"/>
    </source>
</evidence>
<dbReference type="AlphaFoldDB" id="A0A7T0C3V1"/>